<reference evidence="2 3" key="1">
    <citation type="submission" date="2019-08" db="EMBL/GenBank/DDBJ databases">
        <title>Pseudomonas haemolytica sp. nov. isolated from raw milk and skim milk concentrate.</title>
        <authorList>
            <person name="Hofmann K."/>
            <person name="Huptas C."/>
            <person name="Doll E."/>
            <person name="Scherer S."/>
            <person name="Wenning M."/>
        </authorList>
    </citation>
    <scope>NUCLEOTIDE SEQUENCE [LARGE SCALE GENOMIC DNA]</scope>
    <source>
        <strain evidence="2 3">DSM 108988</strain>
    </source>
</reference>
<dbReference type="RefSeq" id="WP_146133218.1">
    <property type="nucleotide sequence ID" value="NZ_VOIX01000009.1"/>
</dbReference>
<evidence type="ECO:0000313" key="2">
    <source>
        <dbReference type="EMBL" id="MRJ23099.1"/>
    </source>
</evidence>
<feature type="region of interest" description="Disordered" evidence="1">
    <location>
        <begin position="1"/>
        <end position="24"/>
    </location>
</feature>
<proteinExistence type="predicted"/>
<evidence type="ECO:0000256" key="1">
    <source>
        <dbReference type="SAM" id="MobiDB-lite"/>
    </source>
</evidence>
<dbReference type="AlphaFoldDB" id="A0A646P4B3"/>
<accession>A0A646P4B3</accession>
<name>A0A646P4B3_9PSED</name>
<gene>
    <name evidence="2" type="ORF">FRT60_22615</name>
</gene>
<dbReference type="Proteomes" id="UP000432048">
    <property type="component" value="Unassembled WGS sequence"/>
</dbReference>
<evidence type="ECO:0000313" key="3">
    <source>
        <dbReference type="Proteomes" id="UP000432048"/>
    </source>
</evidence>
<organism evidence="2 3">
    <name type="scientific">Pseudomonas haemolytica</name>
    <dbReference type="NCBI Taxonomy" id="2600065"/>
    <lineage>
        <taxon>Bacteria</taxon>
        <taxon>Pseudomonadati</taxon>
        <taxon>Pseudomonadota</taxon>
        <taxon>Gammaproteobacteria</taxon>
        <taxon>Pseudomonadales</taxon>
        <taxon>Pseudomonadaceae</taxon>
        <taxon>Pseudomonas</taxon>
    </lineage>
</organism>
<protein>
    <submittedName>
        <fullName evidence="2">Uncharacterized protein</fullName>
    </submittedName>
</protein>
<sequence length="156" mass="17160">MDKDQEMEMVTDAPDSGHQVDDPPLTPDDQVMAILEYCRSAWADLSRADALFAQGPSHHSGAMGTGLVIEQSFDGEAPNERHLHQDFLISLGLQRQGDSWLRPVEGFQEVVRLLRDEVGNPVLLEARSEHLRYYLKAHGMYLLISTGTNAGSGAGS</sequence>
<comment type="caution">
    <text evidence="2">The sequence shown here is derived from an EMBL/GenBank/DDBJ whole genome shotgun (WGS) entry which is preliminary data.</text>
</comment>
<dbReference type="EMBL" id="VOIX01000009">
    <property type="protein sequence ID" value="MRJ23099.1"/>
    <property type="molecule type" value="Genomic_DNA"/>
</dbReference>